<dbReference type="Proteomes" id="UP000694408">
    <property type="component" value="Unplaced"/>
</dbReference>
<dbReference type="AlphaFoldDB" id="A0A8C5NMV5"/>
<evidence type="ECO:0000313" key="4">
    <source>
        <dbReference type="Proteomes" id="UP000694408"/>
    </source>
</evidence>
<accession>A0A8C5NMV5</accession>
<sequence>MQEPGLGLGLGLGCAEAQPRGTFPFFSSRMENKAVDLHTFSERENGSVLEEPFEGRSLSKLNLCEHDPGRRMRPWGCRGRVGSVAALKYSVVGLYLLVLLILVGIFILAVSRPQVSPEELKALLGNVQRLNETLRDLQLQLLPRPPPQADLLEHVWRLQDLLQNHSDSLLLLSGSLQRLQALLWALQSQAGQTDSSLSRLRDSLGQQSDAAQLELSRLWVEANGSRLLLEHHQHLLGHLGGRLEALGEQAAALGSALDSLNRSFSYELRLQRSRLRDLQGLLGNASADGRRMRAAHGAMERQLRLELALLNNVTEELRMKDWEHSVALRNISVIRGPPGPKGDRGTEGMEGEPGLPGLPGLRGLPGERGPPGPRGLKGDPGELGPRGPAGMRGFKGTDAEFRAGIRDQTGSGDPGMRGRALGAGPGHPLAWEAPGSPGEMGIPTIPAPTANNWESQQFLLQLRRERMDLGCPPIPWGSMGPPGRCSHAWLHQGFGNDLLVFSGDSWLAAVSHLPRKTVGVGSWDLAGHGCPGTPGMGNSQLQPKPGLKTPKNALCASKFLLGRLEGETPWEELGVVGNRNLEGIGIGIGTGIGMGIGMGKRIGIVIGTGIGIGTGIQTGIGIGTGIGLEGTLKIVKFHALPHLPLSLVAPGGRKTPGYIPGAPGMSGFPHWLMPRAP</sequence>
<feature type="region of interest" description="Disordered" evidence="1">
    <location>
        <begin position="333"/>
        <end position="388"/>
    </location>
</feature>
<evidence type="ECO:0000256" key="1">
    <source>
        <dbReference type="SAM" id="MobiDB-lite"/>
    </source>
</evidence>
<feature type="compositionally biased region" description="Low complexity" evidence="1">
    <location>
        <begin position="352"/>
        <end position="364"/>
    </location>
</feature>
<proteinExistence type="predicted"/>
<reference evidence="3" key="2">
    <citation type="submission" date="2025-09" db="UniProtKB">
        <authorList>
            <consortium name="Ensembl"/>
        </authorList>
    </citation>
    <scope>IDENTIFICATION</scope>
</reference>
<evidence type="ECO:0000313" key="3">
    <source>
        <dbReference type="Ensembl" id="ENSJHYP00000010530.1"/>
    </source>
</evidence>
<dbReference type="PANTHER" id="PTHR24637:SF421">
    <property type="entry name" value="CUTICLE COLLAGEN DPY-2"/>
    <property type="match status" value="1"/>
</dbReference>
<name>A0A8C5NMV5_JUNHY</name>
<protein>
    <submittedName>
        <fullName evidence="3">Scavenger receptor class A member 5</fullName>
    </submittedName>
</protein>
<evidence type="ECO:0000256" key="2">
    <source>
        <dbReference type="SAM" id="Phobius"/>
    </source>
</evidence>
<keyword evidence="2" id="KW-1133">Transmembrane helix</keyword>
<dbReference type="PANTHER" id="PTHR24637">
    <property type="entry name" value="COLLAGEN"/>
    <property type="match status" value="1"/>
</dbReference>
<dbReference type="Ensembl" id="ENSJHYT00000012733.1">
    <property type="protein sequence ID" value="ENSJHYP00000010530.1"/>
    <property type="gene ID" value="ENSJHYG00000008270.1"/>
</dbReference>
<keyword evidence="2" id="KW-0472">Membrane</keyword>
<keyword evidence="4" id="KW-1185">Reference proteome</keyword>
<feature type="transmembrane region" description="Helical" evidence="2">
    <location>
        <begin position="92"/>
        <end position="111"/>
    </location>
</feature>
<keyword evidence="2" id="KW-0812">Transmembrane</keyword>
<reference evidence="3" key="1">
    <citation type="submission" date="2025-08" db="UniProtKB">
        <authorList>
            <consortium name="Ensembl"/>
        </authorList>
    </citation>
    <scope>IDENTIFICATION</scope>
</reference>
<organism evidence="3 4">
    <name type="scientific">Junco hyemalis</name>
    <name type="common">Dark-eyed junco</name>
    <dbReference type="NCBI Taxonomy" id="40217"/>
    <lineage>
        <taxon>Eukaryota</taxon>
        <taxon>Metazoa</taxon>
        <taxon>Chordata</taxon>
        <taxon>Craniata</taxon>
        <taxon>Vertebrata</taxon>
        <taxon>Euteleostomi</taxon>
        <taxon>Archelosauria</taxon>
        <taxon>Archosauria</taxon>
        <taxon>Dinosauria</taxon>
        <taxon>Saurischia</taxon>
        <taxon>Theropoda</taxon>
        <taxon>Coelurosauria</taxon>
        <taxon>Aves</taxon>
        <taxon>Neognathae</taxon>
        <taxon>Neoaves</taxon>
        <taxon>Telluraves</taxon>
        <taxon>Australaves</taxon>
        <taxon>Passeriformes</taxon>
        <taxon>Passerellidae</taxon>
        <taxon>Junco</taxon>
    </lineage>
</organism>